<keyword evidence="5" id="KW-0378">Hydrolase</keyword>
<keyword evidence="12" id="KW-0812">Transmembrane</keyword>
<evidence type="ECO:0000259" key="14">
    <source>
        <dbReference type="PROSITE" id="PS51084"/>
    </source>
</evidence>
<evidence type="ECO:0000256" key="10">
    <source>
        <dbReference type="PIRSR" id="PIRSR601310-3"/>
    </source>
</evidence>
<keyword evidence="8" id="KW-0539">Nucleus</keyword>
<keyword evidence="16" id="KW-1185">Reference proteome</keyword>
<dbReference type="OrthoDB" id="10060499at2759"/>
<dbReference type="Pfam" id="PF06068">
    <property type="entry name" value="TIP49"/>
    <property type="match status" value="1"/>
</dbReference>
<dbReference type="GO" id="GO:0004672">
    <property type="term" value="F:protein kinase activity"/>
    <property type="evidence" value="ECO:0007669"/>
    <property type="project" value="InterPro"/>
</dbReference>
<dbReference type="FunFam" id="2.40.50.360:FF:000001">
    <property type="entry name" value="RuvB-like helicase"/>
    <property type="match status" value="1"/>
</dbReference>
<evidence type="ECO:0000256" key="3">
    <source>
        <dbReference type="ARBA" id="ARBA00012551"/>
    </source>
</evidence>
<evidence type="ECO:0000256" key="11">
    <source>
        <dbReference type="PROSITE-ProRule" id="PRU00464"/>
    </source>
</evidence>
<dbReference type="InterPro" id="IPR003593">
    <property type="entry name" value="AAA+_ATPase"/>
</dbReference>
<dbReference type="GO" id="GO:0005634">
    <property type="term" value="C:nucleus"/>
    <property type="evidence" value="ECO:0007669"/>
    <property type="project" value="UniProtKB-SubCell"/>
</dbReference>
<comment type="caution">
    <text evidence="15">The sequence shown here is derived from an EMBL/GenBank/DDBJ whole genome shotgun (WGS) entry which is preliminary data.</text>
</comment>
<dbReference type="PROSITE" id="PS51084">
    <property type="entry name" value="HIT_2"/>
    <property type="match status" value="1"/>
</dbReference>
<dbReference type="Gene3D" id="1.10.510.10">
    <property type="entry name" value="Transferase(Phosphotransferase) domain 1"/>
    <property type="match status" value="1"/>
</dbReference>
<dbReference type="InterPro" id="IPR019808">
    <property type="entry name" value="Histidine_triad_CS"/>
</dbReference>
<dbReference type="SUPFAM" id="SSF56112">
    <property type="entry name" value="Protein kinase-like (PK-like)"/>
    <property type="match status" value="1"/>
</dbReference>
<dbReference type="EC" id="3.6.4.12" evidence="3"/>
<dbReference type="GO" id="GO:0003678">
    <property type="term" value="F:DNA helicase activity"/>
    <property type="evidence" value="ECO:0007669"/>
    <property type="project" value="UniProtKB-EC"/>
</dbReference>
<dbReference type="InterPro" id="IPR010339">
    <property type="entry name" value="TIP49_P-loop"/>
</dbReference>
<sequence>MYDDKEDSPVMISDFGLSKCDVILLKTTCGSPGYVAPEVLEMASYDSKVDVWAIGVITYILLCGYPPFYEDTDVKLFDRIIKCDYEFDIENWSDISISAKEFIQTLIKKDPKERSSCKEALSHQWICGNTALNTNILNNVSTSMKNTVCKKKWKVYTMNILRLIKPLLFTYQINSKQFKLPIKRIMSSKMNISASENDQDTIFGKILRGEIDTDFIYQDEKCVAFKDINPVATNHILIIPRNRVTRLCRATDEDAPILGHLLICAVKVAKQLNIAEDGYRIVINDGKHGCQSVYHLHLHLVGGDLTDAKFKNFEMSGQIESEWVDYRKIINNCYKYIPKNTSWLDIRGNHDMFNVYNPNSKNNYFIKYSQQGRLRNYESYVHHLKYTSDNDYYRFIAIDLTMKPGLRRPFNFMGEYNDNNKRDVENLLNNRNQKFNHTFIFGHYPSSAVVNKNSFLNVLESASIYFCGHLHSFHGYIDAMFARHSKGNLELELSDWKQYRRYRIVAIDNDLISIFDGRHGYDNMILMILNPKNAQHIISSYEPIGRIRKSSHIRSVFIVTFYIRARILLYYNKAKIHIKIFIDEEYIGNAQQNKENDKLYTLKWNPLKYSKGFHKIRASVFNNDDLLQFFEQDFSVDGTIKPFTIFQQIMIKNHVIETFILYFLCLIVSIFVSFLFYRCVFSSEKDCVLFNATARYNRQFWLFCRSKKISYIVLIHMAYFCIGPWFYAELLDDHYGWCFMYCIYIDGKVLMTGVTYLFATIHIEEIRGNTRTQRVASHSHVKGLGLDDDMCAINNSAGLVGQIDAREGLGILLEMIRMKKMAGRCILLAGPPGTGKTALCLAMAQELGNKVPFCPIVGSEVYSSEIKKTEVLMENFRRAIGLRIKETKEVYEGELTIITPHEVDNPIGEYGKTVDYATIGLKSVKGTKQLKLDHSIYENIQKQNVQLGDIIYIEVNTGAVKRLGRCDAYAYQYDLEADEFVPLPKGDVHKKKEVVQDITLHDLDVSNSRPQGGQDVMSMINQLTKPKKTEITDKLRKEINKVVNKYIDQGIAELVPGVLFIDEVHMLDLECFTYLHRALESSIAPIVVFASNRGNCKIRGVEDIVSPHGIPLDMLDRLIIIKTMAYNIEEIKQILSIRGKIEKITINEEALNELSNICIQTTLRLIGCLTPGHES</sequence>
<dbReference type="Pfam" id="PF00069">
    <property type="entry name" value="Pkinase"/>
    <property type="match status" value="1"/>
</dbReference>
<dbReference type="InterPro" id="IPR027238">
    <property type="entry name" value="RuvB-like"/>
</dbReference>
<dbReference type="SMART" id="SM00220">
    <property type="entry name" value="S_TKc"/>
    <property type="match status" value="1"/>
</dbReference>
<dbReference type="Pfam" id="PF01230">
    <property type="entry name" value="HIT"/>
    <property type="match status" value="1"/>
</dbReference>
<comment type="similarity">
    <text evidence="2">Belongs to the RuvB family.</text>
</comment>
<accession>A0A177B272</accession>
<organism evidence="15 16">
    <name type="scientific">Intoshia linei</name>
    <dbReference type="NCBI Taxonomy" id="1819745"/>
    <lineage>
        <taxon>Eukaryota</taxon>
        <taxon>Metazoa</taxon>
        <taxon>Spiralia</taxon>
        <taxon>Lophotrochozoa</taxon>
        <taxon>Mesozoa</taxon>
        <taxon>Orthonectida</taxon>
        <taxon>Rhopaluridae</taxon>
        <taxon>Intoshia</taxon>
    </lineage>
</organism>
<proteinExistence type="inferred from homology"/>
<feature type="domain" description="HIT" evidence="14">
    <location>
        <begin position="202"/>
        <end position="310"/>
    </location>
</feature>
<dbReference type="SMART" id="SM00382">
    <property type="entry name" value="AAA"/>
    <property type="match status" value="1"/>
</dbReference>
<dbReference type="GO" id="GO:0016787">
    <property type="term" value="F:hydrolase activity"/>
    <property type="evidence" value="ECO:0007669"/>
    <property type="project" value="UniProtKB-KW"/>
</dbReference>
<evidence type="ECO:0000256" key="1">
    <source>
        <dbReference type="ARBA" id="ARBA00004123"/>
    </source>
</evidence>
<evidence type="ECO:0000256" key="12">
    <source>
        <dbReference type="SAM" id="Phobius"/>
    </source>
</evidence>
<keyword evidence="12" id="KW-1133">Transmembrane helix</keyword>
<name>A0A177B272_9BILA</name>
<dbReference type="EMBL" id="LWCA01000457">
    <property type="protein sequence ID" value="OAF68377.1"/>
    <property type="molecule type" value="Genomic_DNA"/>
</dbReference>
<dbReference type="InterPro" id="IPR029052">
    <property type="entry name" value="Metallo-depent_PP-like"/>
</dbReference>
<feature type="transmembrane region" description="Helical" evidence="12">
    <location>
        <begin position="659"/>
        <end position="677"/>
    </location>
</feature>
<dbReference type="InterPro" id="IPR000719">
    <property type="entry name" value="Prot_kinase_dom"/>
</dbReference>
<dbReference type="PROSITE" id="PS50011">
    <property type="entry name" value="PROTEIN_KINASE_DOM"/>
    <property type="match status" value="1"/>
</dbReference>
<evidence type="ECO:0000256" key="9">
    <source>
        <dbReference type="PIRSR" id="PIRSR601310-1"/>
    </source>
</evidence>
<dbReference type="SUPFAM" id="SSF52540">
    <property type="entry name" value="P-loop containing nucleoside triphosphate hydrolases"/>
    <property type="match status" value="1"/>
</dbReference>
<evidence type="ECO:0000256" key="6">
    <source>
        <dbReference type="ARBA" id="ARBA00022806"/>
    </source>
</evidence>
<evidence type="ECO:0000256" key="7">
    <source>
        <dbReference type="ARBA" id="ARBA00022840"/>
    </source>
</evidence>
<dbReference type="PROSITE" id="PS00892">
    <property type="entry name" value="HIT_1"/>
    <property type="match status" value="1"/>
</dbReference>
<gene>
    <name evidence="15" type="ORF">A3Q56_03837</name>
</gene>
<dbReference type="PRINTS" id="PR00332">
    <property type="entry name" value="HISTRIAD"/>
</dbReference>
<dbReference type="InterPro" id="IPR001310">
    <property type="entry name" value="Histidine_triad_HIT"/>
</dbReference>
<dbReference type="Gene3D" id="3.40.50.300">
    <property type="entry name" value="P-loop containing nucleotide triphosphate hydrolases"/>
    <property type="match status" value="1"/>
</dbReference>
<dbReference type="InterPro" id="IPR027417">
    <property type="entry name" value="P-loop_NTPase"/>
</dbReference>
<reference evidence="15 16" key="1">
    <citation type="submission" date="2016-04" db="EMBL/GenBank/DDBJ databases">
        <title>The genome of Intoshia linei affirms orthonectids as highly simplified spiralians.</title>
        <authorList>
            <person name="Mikhailov K.V."/>
            <person name="Slusarev G.S."/>
            <person name="Nikitin M.A."/>
            <person name="Logacheva M.D."/>
            <person name="Penin A."/>
            <person name="Aleoshin V."/>
            <person name="Panchin Y.V."/>
        </authorList>
    </citation>
    <scope>NUCLEOTIDE SEQUENCE [LARGE SCALE GENOMIC DNA]</scope>
    <source>
        <strain evidence="15">Intl2013</strain>
        <tissue evidence="15">Whole animal</tissue>
    </source>
</reference>
<dbReference type="Gene3D" id="3.60.21.10">
    <property type="match status" value="1"/>
</dbReference>
<dbReference type="Gene3D" id="3.30.428.10">
    <property type="entry name" value="HIT-like"/>
    <property type="match status" value="1"/>
</dbReference>
<evidence type="ECO:0000256" key="2">
    <source>
        <dbReference type="ARBA" id="ARBA00007519"/>
    </source>
</evidence>
<dbReference type="InterPro" id="IPR042487">
    <property type="entry name" value="RuvBL1/2_DNA/RNA_bd_dom"/>
</dbReference>
<keyword evidence="4" id="KW-0547">Nucleotide-binding</keyword>
<evidence type="ECO:0000259" key="13">
    <source>
        <dbReference type="PROSITE" id="PS50011"/>
    </source>
</evidence>
<dbReference type="InterPro" id="IPR011146">
    <property type="entry name" value="HIT-like"/>
</dbReference>
<keyword evidence="6 15" id="KW-0347">Helicase</keyword>
<dbReference type="GO" id="GO:0005524">
    <property type="term" value="F:ATP binding"/>
    <property type="evidence" value="ECO:0007669"/>
    <property type="project" value="UniProtKB-KW"/>
</dbReference>
<dbReference type="AlphaFoldDB" id="A0A177B272"/>
<dbReference type="SUPFAM" id="SSF54197">
    <property type="entry name" value="HIT-like"/>
    <property type="match status" value="1"/>
</dbReference>
<evidence type="ECO:0000256" key="4">
    <source>
        <dbReference type="ARBA" id="ARBA00022741"/>
    </source>
</evidence>
<evidence type="ECO:0000256" key="8">
    <source>
        <dbReference type="ARBA" id="ARBA00023242"/>
    </source>
</evidence>
<dbReference type="InterPro" id="IPR011009">
    <property type="entry name" value="Kinase-like_dom_sf"/>
</dbReference>
<feature type="active site" description="Tele-AMP-histidine intermediate" evidence="9">
    <location>
        <position position="297"/>
    </location>
</feature>
<comment type="subcellular location">
    <subcellularLocation>
        <location evidence="1">Nucleus</location>
    </subcellularLocation>
</comment>
<dbReference type="InterPro" id="IPR036265">
    <property type="entry name" value="HIT-like_sf"/>
</dbReference>
<dbReference type="Gene3D" id="1.10.8.60">
    <property type="match status" value="1"/>
</dbReference>
<feature type="short sequence motif" description="Histidine triad motif" evidence="10 11">
    <location>
        <begin position="295"/>
        <end position="299"/>
    </location>
</feature>
<keyword evidence="7" id="KW-0067">ATP-binding</keyword>
<dbReference type="PANTHER" id="PTHR11093">
    <property type="entry name" value="RUVB-RELATED REPTIN AND PONTIN"/>
    <property type="match status" value="1"/>
</dbReference>
<feature type="transmembrane region" description="Helical" evidence="12">
    <location>
        <begin position="709"/>
        <end position="728"/>
    </location>
</feature>
<dbReference type="SUPFAM" id="SSF56300">
    <property type="entry name" value="Metallo-dependent phosphatases"/>
    <property type="match status" value="1"/>
</dbReference>
<protein>
    <recommendedName>
        <fullName evidence="3">DNA helicase</fullName>
        <ecNumber evidence="3">3.6.4.12</ecNumber>
    </recommendedName>
</protein>
<dbReference type="Proteomes" id="UP000078046">
    <property type="component" value="Unassembled WGS sequence"/>
</dbReference>
<feature type="domain" description="Protein kinase" evidence="13">
    <location>
        <begin position="1"/>
        <end position="126"/>
    </location>
</feature>
<dbReference type="Gene3D" id="2.40.50.360">
    <property type="entry name" value="RuvB-like helicase, domain II"/>
    <property type="match status" value="1"/>
</dbReference>
<evidence type="ECO:0000313" key="16">
    <source>
        <dbReference type="Proteomes" id="UP000078046"/>
    </source>
</evidence>
<evidence type="ECO:0000313" key="15">
    <source>
        <dbReference type="EMBL" id="OAF68377.1"/>
    </source>
</evidence>
<dbReference type="CDD" id="cd01276">
    <property type="entry name" value="PKCI_related"/>
    <property type="match status" value="1"/>
</dbReference>
<evidence type="ECO:0000256" key="5">
    <source>
        <dbReference type="ARBA" id="ARBA00022801"/>
    </source>
</evidence>
<keyword evidence="12" id="KW-0472">Membrane</keyword>